<comment type="caution">
    <text evidence="7">The sequence shown here is derived from an EMBL/GenBank/DDBJ whole genome shotgun (WGS) entry which is preliminary data.</text>
</comment>
<dbReference type="GO" id="GO:0004674">
    <property type="term" value="F:protein serine/threonine kinase activity"/>
    <property type="evidence" value="ECO:0007669"/>
    <property type="project" value="UniProtKB-KW"/>
</dbReference>
<evidence type="ECO:0000256" key="4">
    <source>
        <dbReference type="RuleBase" id="RU000304"/>
    </source>
</evidence>
<dbReference type="InterPro" id="IPR008271">
    <property type="entry name" value="Ser/Thr_kinase_AS"/>
</dbReference>
<evidence type="ECO:0000313" key="8">
    <source>
        <dbReference type="Proteomes" id="UP000789595"/>
    </source>
</evidence>
<protein>
    <recommendedName>
        <fullName evidence="6">Protein kinase domain-containing protein</fullName>
    </recommendedName>
</protein>
<keyword evidence="2 3" id="KW-0067">ATP-binding</keyword>
<dbReference type="InterPro" id="IPR017441">
    <property type="entry name" value="Protein_kinase_ATP_BS"/>
</dbReference>
<dbReference type="InterPro" id="IPR000719">
    <property type="entry name" value="Prot_kinase_dom"/>
</dbReference>
<keyword evidence="4" id="KW-0723">Serine/threonine-protein kinase</keyword>
<dbReference type="Proteomes" id="UP000789595">
    <property type="component" value="Unassembled WGS sequence"/>
</dbReference>
<organism evidence="7 8">
    <name type="scientific">Pelagomonas calceolata</name>
    <dbReference type="NCBI Taxonomy" id="35677"/>
    <lineage>
        <taxon>Eukaryota</taxon>
        <taxon>Sar</taxon>
        <taxon>Stramenopiles</taxon>
        <taxon>Ochrophyta</taxon>
        <taxon>Pelagophyceae</taxon>
        <taxon>Pelagomonadales</taxon>
        <taxon>Pelagomonadaceae</taxon>
        <taxon>Pelagomonas</taxon>
    </lineage>
</organism>
<dbReference type="InterPro" id="IPR011009">
    <property type="entry name" value="Kinase-like_dom_sf"/>
</dbReference>
<evidence type="ECO:0000256" key="1">
    <source>
        <dbReference type="ARBA" id="ARBA00022741"/>
    </source>
</evidence>
<dbReference type="GO" id="GO:0035556">
    <property type="term" value="P:intracellular signal transduction"/>
    <property type="evidence" value="ECO:0007669"/>
    <property type="project" value="TreeGrafter"/>
</dbReference>
<feature type="domain" description="Protein kinase" evidence="6">
    <location>
        <begin position="38"/>
        <end position="334"/>
    </location>
</feature>
<dbReference type="SUPFAM" id="SSF56112">
    <property type="entry name" value="Protein kinase-like (PK-like)"/>
    <property type="match status" value="1"/>
</dbReference>
<dbReference type="Gene3D" id="3.30.200.20">
    <property type="entry name" value="Phosphorylase Kinase, domain 1"/>
    <property type="match status" value="1"/>
</dbReference>
<accession>A0A8J2WX25</accession>
<dbReference type="Gene3D" id="1.10.510.10">
    <property type="entry name" value="Transferase(Phosphotransferase) domain 1"/>
    <property type="match status" value="1"/>
</dbReference>
<evidence type="ECO:0000256" key="3">
    <source>
        <dbReference type="PROSITE-ProRule" id="PRU10141"/>
    </source>
</evidence>
<evidence type="ECO:0000256" key="5">
    <source>
        <dbReference type="SAM" id="SignalP"/>
    </source>
</evidence>
<evidence type="ECO:0000256" key="2">
    <source>
        <dbReference type="ARBA" id="ARBA00022840"/>
    </source>
</evidence>
<dbReference type="Pfam" id="PF00069">
    <property type="entry name" value="Pkinase"/>
    <property type="match status" value="1"/>
</dbReference>
<dbReference type="PROSITE" id="PS00108">
    <property type="entry name" value="PROTEIN_KINASE_ST"/>
    <property type="match status" value="1"/>
</dbReference>
<feature type="signal peptide" evidence="5">
    <location>
        <begin position="1"/>
        <end position="15"/>
    </location>
</feature>
<dbReference type="EMBL" id="CAKKNE010000001">
    <property type="protein sequence ID" value="CAH0364931.1"/>
    <property type="molecule type" value="Genomic_DNA"/>
</dbReference>
<dbReference type="AlphaFoldDB" id="A0A8J2WX25"/>
<comment type="similarity">
    <text evidence="4">Belongs to the protein kinase superfamily.</text>
</comment>
<keyword evidence="8" id="KW-1185">Reference proteome</keyword>
<evidence type="ECO:0000259" key="6">
    <source>
        <dbReference type="PROSITE" id="PS50011"/>
    </source>
</evidence>
<keyword evidence="5" id="KW-0732">Signal</keyword>
<dbReference type="PANTHER" id="PTHR24346">
    <property type="entry name" value="MAP/MICROTUBULE AFFINITY-REGULATING KINASE"/>
    <property type="match status" value="1"/>
</dbReference>
<dbReference type="PROSITE" id="PS50011">
    <property type="entry name" value="PROTEIN_KINASE_DOM"/>
    <property type="match status" value="1"/>
</dbReference>
<dbReference type="PANTHER" id="PTHR24346:SF30">
    <property type="entry name" value="MATERNAL EMBRYONIC LEUCINE ZIPPER KINASE"/>
    <property type="match status" value="1"/>
</dbReference>
<name>A0A8J2WX25_9STRA</name>
<proteinExistence type="inferred from homology"/>
<evidence type="ECO:0000313" key="7">
    <source>
        <dbReference type="EMBL" id="CAH0364931.1"/>
    </source>
</evidence>
<keyword evidence="4" id="KW-0808">Transferase</keyword>
<sequence length="439" mass="49188">MASSALLSTWTTCAALPPIDPELEEQPITQKHAKIGAYQLTRKLGVGEFANVYECIKREEATNRATAKKYAFKAIKKARVQRHAQLHKAKRNIKRVDTEVASMKKLSHGAVVRLYDVIQSPSMLYIVLEKGDRDLYSFLDSHEYADGCPDDVVKSVMRIAALGLRHCHANGVAHRDLKPENILVVGQPGDWSLLEENDDPCKRGVVKLCDFGLCADVSSGENLTDFVGSPCFFAPEILLDGSYDGRAADVWSLGCVMLEMLLGHAAFSQVWCPPYDQLKNDDKFRSAIHVAVQEVKAGCTECAPSPLYLLLDKILELQPYRRMSIEDVCQMEYFDLMQTSPNGHSKMLRMTYDKMRRSFGPGGSPTKPLQRRQRITRISQNPREEQIVVAAPETNVNDLCNTNVNELCKMPSRTVWKSNHCVCSMAWRTFRAGRPSSAS</sequence>
<gene>
    <name evidence="7" type="ORF">PECAL_1P13240</name>
</gene>
<feature type="chain" id="PRO_5035249025" description="Protein kinase domain-containing protein" evidence="5">
    <location>
        <begin position="16"/>
        <end position="439"/>
    </location>
</feature>
<feature type="binding site" evidence="3">
    <location>
        <position position="77"/>
    </location>
    <ligand>
        <name>ATP</name>
        <dbReference type="ChEBI" id="CHEBI:30616"/>
    </ligand>
</feature>
<dbReference type="OrthoDB" id="190564at2759"/>
<dbReference type="GO" id="GO:0005524">
    <property type="term" value="F:ATP binding"/>
    <property type="evidence" value="ECO:0007669"/>
    <property type="project" value="UniProtKB-UniRule"/>
</dbReference>
<keyword evidence="4" id="KW-0418">Kinase</keyword>
<keyword evidence="1 3" id="KW-0547">Nucleotide-binding</keyword>
<dbReference type="SMART" id="SM00220">
    <property type="entry name" value="S_TKc"/>
    <property type="match status" value="1"/>
</dbReference>
<dbReference type="PROSITE" id="PS00107">
    <property type="entry name" value="PROTEIN_KINASE_ATP"/>
    <property type="match status" value="1"/>
</dbReference>
<reference evidence="7" key="1">
    <citation type="submission" date="2021-11" db="EMBL/GenBank/DDBJ databases">
        <authorList>
            <consortium name="Genoscope - CEA"/>
            <person name="William W."/>
        </authorList>
    </citation>
    <scope>NUCLEOTIDE SEQUENCE</scope>
</reference>
<dbReference type="GO" id="GO:0005737">
    <property type="term" value="C:cytoplasm"/>
    <property type="evidence" value="ECO:0007669"/>
    <property type="project" value="TreeGrafter"/>
</dbReference>